<feature type="domain" description="Amidohydrolase-related" evidence="2">
    <location>
        <begin position="3"/>
        <end position="244"/>
    </location>
</feature>
<accession>A0A7Z1AXU8</accession>
<dbReference type="GO" id="GO:0019748">
    <property type="term" value="P:secondary metabolic process"/>
    <property type="evidence" value="ECO:0007669"/>
    <property type="project" value="TreeGrafter"/>
</dbReference>
<dbReference type="PANTHER" id="PTHR21240:SF28">
    <property type="entry name" value="ISO-OROTATE DECARBOXYLASE (EUROFUNG)"/>
    <property type="match status" value="1"/>
</dbReference>
<dbReference type="GO" id="GO:0016787">
    <property type="term" value="F:hydrolase activity"/>
    <property type="evidence" value="ECO:0007669"/>
    <property type="project" value="UniProtKB-KW"/>
</dbReference>
<dbReference type="OrthoDB" id="8673173at2"/>
<dbReference type="GO" id="GO:0005737">
    <property type="term" value="C:cytoplasm"/>
    <property type="evidence" value="ECO:0007669"/>
    <property type="project" value="TreeGrafter"/>
</dbReference>
<evidence type="ECO:0000256" key="1">
    <source>
        <dbReference type="ARBA" id="ARBA00023239"/>
    </source>
</evidence>
<evidence type="ECO:0000313" key="4">
    <source>
        <dbReference type="Proteomes" id="UP000185696"/>
    </source>
</evidence>
<dbReference type="Pfam" id="PF04909">
    <property type="entry name" value="Amidohydro_2"/>
    <property type="match status" value="1"/>
</dbReference>
<proteinExistence type="predicted"/>
<evidence type="ECO:0000259" key="2">
    <source>
        <dbReference type="Pfam" id="PF04909"/>
    </source>
</evidence>
<gene>
    <name evidence="3" type="ORF">BLA60_12630</name>
</gene>
<dbReference type="GO" id="GO:0016831">
    <property type="term" value="F:carboxy-lyase activity"/>
    <property type="evidence" value="ECO:0007669"/>
    <property type="project" value="InterPro"/>
</dbReference>
<name>A0A7Z1AXU8_9PSEU</name>
<dbReference type="EMBL" id="MSIF01000005">
    <property type="protein sequence ID" value="OLF10881.1"/>
    <property type="molecule type" value="Genomic_DNA"/>
</dbReference>
<sequence>MIIDVHAHAGPWFFAMDVGAPDLGLDLMRRYGIDVAIVSAAEAVTYDVVSGNRWLAEVLAADPPDGPRRYGYVTVNPTDLAAAEADLTRYLPGGRFVGVKIHTSYPAQGLGSTAMREALGLVADAGVPALVHTWGADVWSLLDVLDAHPSLRLVAGHMGGPAWREGVAAAVRCERLYVEPCCSITDRGKVRYALDRVPPGQVLFGTDATLIDPAVSLGMVADAEPDDEERERMLWRNASELFGIPVRTA</sequence>
<comment type="caution">
    <text evidence="3">The sequence shown here is derived from an EMBL/GenBank/DDBJ whole genome shotgun (WGS) entry which is preliminary data.</text>
</comment>
<keyword evidence="1" id="KW-0456">Lyase</keyword>
<dbReference type="PANTHER" id="PTHR21240">
    <property type="entry name" value="2-AMINO-3-CARBOXYLMUCONATE-6-SEMIALDEHYDE DECARBOXYLASE"/>
    <property type="match status" value="1"/>
</dbReference>
<dbReference type="InterPro" id="IPR006680">
    <property type="entry name" value="Amidohydro-rel"/>
</dbReference>
<dbReference type="Proteomes" id="UP000185696">
    <property type="component" value="Unassembled WGS sequence"/>
</dbReference>
<dbReference type="RefSeq" id="WP_075133048.1">
    <property type="nucleotide sequence ID" value="NZ_MSIF01000005.1"/>
</dbReference>
<keyword evidence="4" id="KW-1185">Reference proteome</keyword>
<keyword evidence="3" id="KW-0378">Hydrolase</keyword>
<organism evidence="3 4">
    <name type="scientific">Actinophytocola xinjiangensis</name>
    <dbReference type="NCBI Taxonomy" id="485602"/>
    <lineage>
        <taxon>Bacteria</taxon>
        <taxon>Bacillati</taxon>
        <taxon>Actinomycetota</taxon>
        <taxon>Actinomycetes</taxon>
        <taxon>Pseudonocardiales</taxon>
        <taxon>Pseudonocardiaceae</taxon>
    </lineage>
</organism>
<dbReference type="InterPro" id="IPR032465">
    <property type="entry name" value="ACMSD"/>
</dbReference>
<protein>
    <submittedName>
        <fullName evidence="3">Metal-dependent hydrolase</fullName>
    </submittedName>
</protein>
<dbReference type="Gene3D" id="3.20.20.140">
    <property type="entry name" value="Metal-dependent hydrolases"/>
    <property type="match status" value="1"/>
</dbReference>
<reference evidence="3 4" key="1">
    <citation type="submission" date="2016-12" db="EMBL/GenBank/DDBJ databases">
        <title>The draft genome sequence of Actinophytocola xinjiangensis.</title>
        <authorList>
            <person name="Wang W."/>
            <person name="Yuan L."/>
        </authorList>
    </citation>
    <scope>NUCLEOTIDE SEQUENCE [LARGE SCALE GENOMIC DNA]</scope>
    <source>
        <strain evidence="3 4">CGMCC 4.4663</strain>
    </source>
</reference>
<evidence type="ECO:0000313" key="3">
    <source>
        <dbReference type="EMBL" id="OLF10881.1"/>
    </source>
</evidence>
<dbReference type="InterPro" id="IPR032466">
    <property type="entry name" value="Metal_Hydrolase"/>
</dbReference>
<dbReference type="AlphaFoldDB" id="A0A7Z1AXU8"/>
<dbReference type="SUPFAM" id="SSF51556">
    <property type="entry name" value="Metallo-dependent hydrolases"/>
    <property type="match status" value="1"/>
</dbReference>